<organism evidence="1 2">
    <name type="scientific">Neophaeococcomyces mojaviensis</name>
    <dbReference type="NCBI Taxonomy" id="3383035"/>
    <lineage>
        <taxon>Eukaryota</taxon>
        <taxon>Fungi</taxon>
        <taxon>Dikarya</taxon>
        <taxon>Ascomycota</taxon>
        <taxon>Pezizomycotina</taxon>
        <taxon>Eurotiomycetes</taxon>
        <taxon>Chaetothyriomycetidae</taxon>
        <taxon>Chaetothyriales</taxon>
        <taxon>Chaetothyriales incertae sedis</taxon>
        <taxon>Neophaeococcomyces</taxon>
    </lineage>
</organism>
<sequence length="819" mass="91249">MAEVFTIKRTYNNTSKTRIPLNVDVVDLTFDSDEEPSPKRQKSNSSSSTPAPTIFQKDASKHLARGSNGRFTTAVASKHAHRVSVSKSQTPDPLAITKTLQSVTSLDASSQGRTNLILLSPKAQGHPGAQPDADGIGLAVSNSSSLQPIALRIPEVIDLDTDSDTNVTAHTQKKPLSTSRLGWREQSTDYVAPSFILPPEVKPIRFDTESPRPSPAYPGKSKTLQTSAYSHNVPIEDPLVEFPPTPSIAVVKSDVQLSRTPLADLDRVPFTQQQQQTTATTSPTKAGIRVDVPLTPSQLASRRREILTKLKQSVDFSKNNPDEVNEIFGSSGFSKVYDTSSHAKLFRKAAQKKRKNRIEPDSLMLDFGKLNLASASVTAIDKSRTRHPRKQARDILNERFKQQTYSAPLTFENRLNTRQLDGKFQFVDRYVLSKKIQKKKQQSFHPMRHCQCLDNQCNTDCACFRHVIDSDDDDGDQQRKRLESIQIYRRRQDGLVVLTDDFINHWHKTIDIFECGQSCTCSSECVNRVAQKGRTVPLQIFETRKCGFGVRSTKNIVEGQFIDVYLGEVLTDEEVSKREAAAEEDTPSYVMTLDNFITDPQAMFHVDGANYGSVMRFVNHSCNPNCKTYTVVMSGGSKHLYHVGFYAIKDIKAGTELTIDYDPLATTEEIDEVERLELGDEIVLRDQAKLTDGESAVKPYLEQRFFTSYLPEVTSVATEITPPAPQTQFPVDNLKSPKGGETTMELELDYWAKMQARTVLASLGVVGVGALVVTQMGFGAQDRQYKKTLAYMHDGREKIEKKMSGMSETVKDVVSGGKK</sequence>
<keyword evidence="2" id="KW-1185">Reference proteome</keyword>
<gene>
    <name evidence="1" type="ORF">H2198_003317</name>
</gene>
<evidence type="ECO:0000313" key="2">
    <source>
        <dbReference type="Proteomes" id="UP001172386"/>
    </source>
</evidence>
<name>A0ACC3AC99_9EURO</name>
<evidence type="ECO:0000313" key="1">
    <source>
        <dbReference type="EMBL" id="KAJ9659175.1"/>
    </source>
</evidence>
<accession>A0ACC3AC99</accession>
<proteinExistence type="predicted"/>
<dbReference type="EMBL" id="JAPDRQ010000043">
    <property type="protein sequence ID" value="KAJ9659175.1"/>
    <property type="molecule type" value="Genomic_DNA"/>
</dbReference>
<reference evidence="1" key="1">
    <citation type="submission" date="2022-10" db="EMBL/GenBank/DDBJ databases">
        <title>Culturing micro-colonial fungi from biological soil crusts in the Mojave desert and describing Neophaeococcomyces mojavensis, and introducing the new genera and species Taxawa tesnikishii.</title>
        <authorList>
            <person name="Kurbessoian T."/>
            <person name="Stajich J.E."/>
        </authorList>
    </citation>
    <scope>NUCLEOTIDE SEQUENCE</scope>
    <source>
        <strain evidence="1">JES_112</strain>
    </source>
</reference>
<protein>
    <submittedName>
        <fullName evidence="1">Uncharacterized protein</fullName>
    </submittedName>
</protein>
<comment type="caution">
    <text evidence="1">The sequence shown here is derived from an EMBL/GenBank/DDBJ whole genome shotgun (WGS) entry which is preliminary data.</text>
</comment>
<dbReference type="Proteomes" id="UP001172386">
    <property type="component" value="Unassembled WGS sequence"/>
</dbReference>